<dbReference type="AlphaFoldDB" id="A0A974C8K2"/>
<dbReference type="EMBL" id="CM004480">
    <property type="protein sequence ID" value="OCT68591.1"/>
    <property type="molecule type" value="Genomic_DNA"/>
</dbReference>
<evidence type="ECO:0000313" key="2">
    <source>
        <dbReference type="Proteomes" id="UP000694892"/>
    </source>
</evidence>
<proteinExistence type="predicted"/>
<protein>
    <submittedName>
        <fullName evidence="1">Uncharacterized protein</fullName>
    </submittedName>
</protein>
<dbReference type="Proteomes" id="UP000694892">
    <property type="component" value="Chromosome 8L"/>
</dbReference>
<sequence length="79" mass="9154">MFYFKSGTGNGLHPSTSSADATKTEIHRLSAIYCITPFYTYHVHYMFRYIYMPPGNISVFLYMLFPYDEVLGTSKHRIG</sequence>
<name>A0A974C8K2_XENLA</name>
<organism evidence="1 2">
    <name type="scientific">Xenopus laevis</name>
    <name type="common">African clawed frog</name>
    <dbReference type="NCBI Taxonomy" id="8355"/>
    <lineage>
        <taxon>Eukaryota</taxon>
        <taxon>Metazoa</taxon>
        <taxon>Chordata</taxon>
        <taxon>Craniata</taxon>
        <taxon>Vertebrata</taxon>
        <taxon>Euteleostomi</taxon>
        <taxon>Amphibia</taxon>
        <taxon>Batrachia</taxon>
        <taxon>Anura</taxon>
        <taxon>Pipoidea</taxon>
        <taxon>Pipidae</taxon>
        <taxon>Xenopodinae</taxon>
        <taxon>Xenopus</taxon>
        <taxon>Xenopus</taxon>
    </lineage>
</organism>
<reference evidence="2" key="1">
    <citation type="journal article" date="2016" name="Nature">
        <title>Genome evolution in the allotetraploid frog Xenopus laevis.</title>
        <authorList>
            <person name="Session A.M."/>
            <person name="Uno Y."/>
            <person name="Kwon T."/>
            <person name="Chapman J.A."/>
            <person name="Toyoda A."/>
            <person name="Takahashi S."/>
            <person name="Fukui A."/>
            <person name="Hikosaka A."/>
            <person name="Suzuki A."/>
            <person name="Kondo M."/>
            <person name="van Heeringen S.J."/>
            <person name="Quigley I."/>
            <person name="Heinz S."/>
            <person name="Ogino H."/>
            <person name="Ochi H."/>
            <person name="Hellsten U."/>
            <person name="Lyons J.B."/>
            <person name="Simakov O."/>
            <person name="Putnam N."/>
            <person name="Stites J."/>
            <person name="Kuroki Y."/>
            <person name="Tanaka T."/>
            <person name="Michiue T."/>
            <person name="Watanabe M."/>
            <person name="Bogdanovic O."/>
            <person name="Lister R."/>
            <person name="Georgiou G."/>
            <person name="Paranjpe S.S."/>
            <person name="van Kruijsbergen I."/>
            <person name="Shu S."/>
            <person name="Carlson J."/>
            <person name="Kinoshita T."/>
            <person name="Ohta Y."/>
            <person name="Mawaribuchi S."/>
            <person name="Jenkins J."/>
            <person name="Grimwood J."/>
            <person name="Schmutz J."/>
            <person name="Mitros T."/>
            <person name="Mozaffari S.V."/>
            <person name="Suzuki Y."/>
            <person name="Haramoto Y."/>
            <person name="Yamamoto T.S."/>
            <person name="Takagi C."/>
            <person name="Heald R."/>
            <person name="Miller K."/>
            <person name="Haudenschild C."/>
            <person name="Kitzman J."/>
            <person name="Nakayama T."/>
            <person name="Izutsu Y."/>
            <person name="Robert J."/>
            <person name="Fortriede J."/>
            <person name="Burns K."/>
            <person name="Lotay V."/>
            <person name="Karimi K."/>
            <person name="Yasuoka Y."/>
            <person name="Dichmann D.S."/>
            <person name="Flajnik M.F."/>
            <person name="Houston D.W."/>
            <person name="Shendure J."/>
            <person name="DuPasquier L."/>
            <person name="Vize P.D."/>
            <person name="Zorn A.M."/>
            <person name="Ito M."/>
            <person name="Marcotte E.M."/>
            <person name="Wallingford J.B."/>
            <person name="Ito Y."/>
            <person name="Asashima M."/>
            <person name="Ueno N."/>
            <person name="Matsuda Y."/>
            <person name="Veenstra G.J."/>
            <person name="Fujiyama A."/>
            <person name="Harland R.M."/>
            <person name="Taira M."/>
            <person name="Rokhsar D.S."/>
        </authorList>
    </citation>
    <scope>NUCLEOTIDE SEQUENCE [LARGE SCALE GENOMIC DNA]</scope>
    <source>
        <strain evidence="2">J</strain>
    </source>
</reference>
<evidence type="ECO:0000313" key="1">
    <source>
        <dbReference type="EMBL" id="OCT68591.1"/>
    </source>
</evidence>
<gene>
    <name evidence="1" type="ORF">XELAEV_18039892mg</name>
</gene>
<accession>A0A974C8K2</accession>